<gene>
    <name evidence="1" type="ORF">AVEN_110362_1</name>
</gene>
<evidence type="ECO:0000313" key="1">
    <source>
        <dbReference type="EMBL" id="GBM29852.1"/>
    </source>
</evidence>
<sequence length="112" mass="12906">MSTFTGESRHIPNTSVKDRIFDYILVHSDHHRCMSTSTDMLSWRSKREAEVNREAIIIKKASNIIEHPFFRYNLKLHVQKNKSRESTMAFKFSGVSPAVKTPLQSDEPLSSP</sequence>
<keyword evidence="2" id="KW-1185">Reference proteome</keyword>
<accession>A0A4Y2EKR7</accession>
<dbReference type="OrthoDB" id="6458876at2759"/>
<evidence type="ECO:0000313" key="2">
    <source>
        <dbReference type="Proteomes" id="UP000499080"/>
    </source>
</evidence>
<reference evidence="1 2" key="1">
    <citation type="journal article" date="2019" name="Sci. Rep.">
        <title>Orb-weaving spider Araneus ventricosus genome elucidates the spidroin gene catalogue.</title>
        <authorList>
            <person name="Kono N."/>
            <person name="Nakamura H."/>
            <person name="Ohtoshi R."/>
            <person name="Moran D.A.P."/>
            <person name="Shinohara A."/>
            <person name="Yoshida Y."/>
            <person name="Fujiwara M."/>
            <person name="Mori M."/>
            <person name="Tomita M."/>
            <person name="Arakawa K."/>
        </authorList>
    </citation>
    <scope>NUCLEOTIDE SEQUENCE [LARGE SCALE GENOMIC DNA]</scope>
</reference>
<comment type="caution">
    <text evidence="1">The sequence shown here is derived from an EMBL/GenBank/DDBJ whole genome shotgun (WGS) entry which is preliminary data.</text>
</comment>
<dbReference type="EMBL" id="BGPR01000646">
    <property type="protein sequence ID" value="GBM29852.1"/>
    <property type="molecule type" value="Genomic_DNA"/>
</dbReference>
<proteinExistence type="predicted"/>
<name>A0A4Y2EKR7_ARAVE</name>
<organism evidence="1 2">
    <name type="scientific">Araneus ventricosus</name>
    <name type="common">Orbweaver spider</name>
    <name type="synonym">Epeira ventricosa</name>
    <dbReference type="NCBI Taxonomy" id="182803"/>
    <lineage>
        <taxon>Eukaryota</taxon>
        <taxon>Metazoa</taxon>
        <taxon>Ecdysozoa</taxon>
        <taxon>Arthropoda</taxon>
        <taxon>Chelicerata</taxon>
        <taxon>Arachnida</taxon>
        <taxon>Araneae</taxon>
        <taxon>Araneomorphae</taxon>
        <taxon>Entelegynae</taxon>
        <taxon>Araneoidea</taxon>
        <taxon>Araneidae</taxon>
        <taxon>Araneus</taxon>
    </lineage>
</organism>
<protein>
    <submittedName>
        <fullName evidence="1">Uncharacterized protein</fullName>
    </submittedName>
</protein>
<dbReference type="AlphaFoldDB" id="A0A4Y2EKR7"/>
<dbReference type="Proteomes" id="UP000499080">
    <property type="component" value="Unassembled WGS sequence"/>
</dbReference>